<organism evidence="7 8">
    <name type="scientific">Candidatus Competibacter phosphatis</name>
    <dbReference type="NCBI Taxonomy" id="221280"/>
    <lineage>
        <taxon>Bacteria</taxon>
        <taxon>Pseudomonadati</taxon>
        <taxon>Pseudomonadota</taxon>
        <taxon>Gammaproteobacteria</taxon>
        <taxon>Candidatus Competibacteraceae</taxon>
        <taxon>Candidatus Competibacter</taxon>
    </lineage>
</organism>
<dbReference type="InterPro" id="IPR003661">
    <property type="entry name" value="HisK_dim/P_dom"/>
</dbReference>
<dbReference type="Gene3D" id="3.30.565.10">
    <property type="entry name" value="Histidine kinase-like ATPase, C-terminal domain"/>
    <property type="match status" value="1"/>
</dbReference>
<dbReference type="CDD" id="cd00082">
    <property type="entry name" value="HisKA"/>
    <property type="match status" value="1"/>
</dbReference>
<evidence type="ECO:0000313" key="7">
    <source>
        <dbReference type="EMBL" id="NMQ21318.1"/>
    </source>
</evidence>
<dbReference type="SUPFAM" id="SSF47384">
    <property type="entry name" value="Homodimeric domain of signal transducing histidine kinase"/>
    <property type="match status" value="1"/>
</dbReference>
<dbReference type="InterPro" id="IPR036097">
    <property type="entry name" value="HisK_dim/P_sf"/>
</dbReference>
<dbReference type="InterPro" id="IPR003594">
    <property type="entry name" value="HATPase_dom"/>
</dbReference>
<dbReference type="EMBL" id="SPMZ01000086">
    <property type="protein sequence ID" value="NMQ21318.1"/>
    <property type="molecule type" value="Genomic_DNA"/>
</dbReference>
<evidence type="ECO:0000256" key="1">
    <source>
        <dbReference type="ARBA" id="ARBA00000085"/>
    </source>
</evidence>
<evidence type="ECO:0000313" key="8">
    <source>
        <dbReference type="Proteomes" id="UP000760480"/>
    </source>
</evidence>
<dbReference type="Pfam" id="PF02518">
    <property type="entry name" value="HATPase_c"/>
    <property type="match status" value="1"/>
</dbReference>
<dbReference type="InterPro" id="IPR036890">
    <property type="entry name" value="HATPase_C_sf"/>
</dbReference>
<keyword evidence="5" id="KW-1133">Transmembrane helix</keyword>
<feature type="transmembrane region" description="Helical" evidence="5">
    <location>
        <begin position="12"/>
        <end position="35"/>
    </location>
</feature>
<dbReference type="PROSITE" id="PS50109">
    <property type="entry name" value="HIS_KIN"/>
    <property type="match status" value="1"/>
</dbReference>
<dbReference type="SMART" id="SM00388">
    <property type="entry name" value="HisKA"/>
    <property type="match status" value="1"/>
</dbReference>
<dbReference type="Proteomes" id="UP000760480">
    <property type="component" value="Unassembled WGS sequence"/>
</dbReference>
<name>A0ABX1TTC2_9GAMM</name>
<dbReference type="InterPro" id="IPR005467">
    <property type="entry name" value="His_kinase_dom"/>
</dbReference>
<reference evidence="7 8" key="1">
    <citation type="submission" date="2019-03" db="EMBL/GenBank/DDBJ databases">
        <title>Metabolic reconstructions from genomes of highly enriched 'Candidatus Accumulibacter' and 'Candidatus Competibacter' bioreactor populations.</title>
        <authorList>
            <person name="Annavajhala M.K."/>
            <person name="Welles L."/>
            <person name="Abbas B."/>
            <person name="Sorokin D."/>
            <person name="Park H."/>
            <person name="Van Loosdrecht M."/>
            <person name="Chandran K."/>
        </authorList>
    </citation>
    <scope>NUCLEOTIDE SEQUENCE [LARGE SCALE GENOMIC DNA]</scope>
    <source>
        <strain evidence="7 8">SBR_G</strain>
    </source>
</reference>
<feature type="transmembrane region" description="Helical" evidence="5">
    <location>
        <begin position="332"/>
        <end position="352"/>
    </location>
</feature>
<keyword evidence="5" id="KW-0812">Transmembrane</keyword>
<evidence type="ECO:0000256" key="4">
    <source>
        <dbReference type="SAM" id="Coils"/>
    </source>
</evidence>
<gene>
    <name evidence="7" type="ORF">E4P82_20210</name>
</gene>
<dbReference type="PANTHER" id="PTHR43065:SF50">
    <property type="entry name" value="HISTIDINE KINASE"/>
    <property type="match status" value="1"/>
</dbReference>
<protein>
    <recommendedName>
        <fullName evidence="2">histidine kinase</fullName>
        <ecNumber evidence="2">2.7.13.3</ecNumber>
    </recommendedName>
</protein>
<feature type="coiled-coil region" evidence="4">
    <location>
        <begin position="381"/>
        <end position="433"/>
    </location>
</feature>
<dbReference type="EC" id="2.7.13.3" evidence="2"/>
<dbReference type="InterPro" id="IPR007890">
    <property type="entry name" value="CHASE2"/>
</dbReference>
<dbReference type="RefSeq" id="WP_169250591.1">
    <property type="nucleotide sequence ID" value="NZ_SPMZ01000086.1"/>
</dbReference>
<sequence>MPRLQNSSIWPATLVAGLAFGLVLILSNTSFFSLLELKGLDLLFTLRGALSPPQSIVVVAIDESSMAEIKRQWPWPRSLHARLTRQLHQAGAAVIGFDILFAEPSEPAEDQALALALREAGNGVLSSALSVVNDPLFRHTIRIDPISALRETAWVGGAFVSIDPDGVVRRARLLAPDLPSFALQVVRRYLEQPAVGTAAALESRHFSQKELLQELLIDYRGPPKTIQTVSYYQALDPQRLLPPGIFAGKIVLVGRVLEAIPEPQRLSGDTFLTPFSWTGGNPAAGVEIQATLVDNLLTGRFVAEPTPIERWLGLLALALVASLLATRLKPLAALIATLVLAALCLVIAWAAFTATSLWLPVLSGIMILVLVHGGHLLLRALTAERDRRRLLESINRNLEAKIAERTQELAAAHQELGQRHQQLETAYEDLTHAQQQLVQSEKMASLGLLVAGVAHELNNPTSYVHNNLELIEEYAERLAEVLADYAGEGGPNAQARRRGDARHRESPDTLKVLRELITSCRGGTERIRKIVLDLRIFSRTDDIGLIPVDLHEGIESTLNLLTKQYRNRIAIHREYHSLPQVECLPGQINQVFMNLLQNAAQAIPDKGNVWIETRAEDDWVKVVIRDDGAGIAEENMSKVFDPFFTTKPVGTGTGLGLSISYGIVEKHGGKIRVSSTVHQGSEFTVELPVRPIRRAL</sequence>
<feature type="transmembrane region" description="Helical" evidence="5">
    <location>
        <begin position="358"/>
        <end position="378"/>
    </location>
</feature>
<dbReference type="SUPFAM" id="SSF55874">
    <property type="entry name" value="ATPase domain of HSP90 chaperone/DNA topoisomerase II/histidine kinase"/>
    <property type="match status" value="1"/>
</dbReference>
<keyword evidence="5" id="KW-0472">Membrane</keyword>
<proteinExistence type="predicted"/>
<dbReference type="Gene3D" id="1.10.287.130">
    <property type="match status" value="1"/>
</dbReference>
<dbReference type="SMART" id="SM01080">
    <property type="entry name" value="CHASE2"/>
    <property type="match status" value="1"/>
</dbReference>
<keyword evidence="8" id="KW-1185">Reference proteome</keyword>
<feature type="domain" description="Histidine kinase" evidence="6">
    <location>
        <begin position="452"/>
        <end position="691"/>
    </location>
</feature>
<dbReference type="PANTHER" id="PTHR43065">
    <property type="entry name" value="SENSOR HISTIDINE KINASE"/>
    <property type="match status" value="1"/>
</dbReference>
<dbReference type="PRINTS" id="PR00344">
    <property type="entry name" value="BCTRLSENSOR"/>
</dbReference>
<comment type="catalytic activity">
    <reaction evidence="1">
        <text>ATP + protein L-histidine = ADP + protein N-phospho-L-histidine.</text>
        <dbReference type="EC" id="2.7.13.3"/>
    </reaction>
</comment>
<comment type="caution">
    <text evidence="7">The sequence shown here is derived from an EMBL/GenBank/DDBJ whole genome shotgun (WGS) entry which is preliminary data.</text>
</comment>
<evidence type="ECO:0000256" key="2">
    <source>
        <dbReference type="ARBA" id="ARBA00012438"/>
    </source>
</evidence>
<keyword evidence="3" id="KW-0597">Phosphoprotein</keyword>
<evidence type="ECO:0000256" key="5">
    <source>
        <dbReference type="SAM" id="Phobius"/>
    </source>
</evidence>
<dbReference type="InterPro" id="IPR004358">
    <property type="entry name" value="Sig_transdc_His_kin-like_C"/>
</dbReference>
<dbReference type="SMART" id="SM00387">
    <property type="entry name" value="HATPase_c"/>
    <property type="match status" value="1"/>
</dbReference>
<feature type="transmembrane region" description="Helical" evidence="5">
    <location>
        <begin position="308"/>
        <end position="325"/>
    </location>
</feature>
<keyword evidence="4" id="KW-0175">Coiled coil</keyword>
<evidence type="ECO:0000259" key="6">
    <source>
        <dbReference type="PROSITE" id="PS50109"/>
    </source>
</evidence>
<dbReference type="Pfam" id="PF05226">
    <property type="entry name" value="CHASE2"/>
    <property type="match status" value="1"/>
</dbReference>
<accession>A0ABX1TTC2</accession>
<evidence type="ECO:0000256" key="3">
    <source>
        <dbReference type="ARBA" id="ARBA00022553"/>
    </source>
</evidence>